<accession>A0ACD0ZQ68</accession>
<gene>
    <name evidence="1" type="ORF">H7A79_2512</name>
</gene>
<evidence type="ECO:0000313" key="2">
    <source>
        <dbReference type="Proteomes" id="UP000516412"/>
    </source>
</evidence>
<name>A0ACD0ZQ68_9NEIS</name>
<dbReference type="EMBL" id="CP060414">
    <property type="protein sequence ID" value="QNT60065.2"/>
    <property type="molecule type" value="Genomic_DNA"/>
</dbReference>
<dbReference type="Proteomes" id="UP000516412">
    <property type="component" value="Chromosome"/>
</dbReference>
<keyword evidence="2" id="KW-1185">Reference proteome</keyword>
<proteinExistence type="predicted"/>
<evidence type="ECO:0000313" key="1">
    <source>
        <dbReference type="EMBL" id="QNT60065.2"/>
    </source>
</evidence>
<sequence length="333" mass="36985">MNSPMHLTLALPALNRNTDAAQPATVLPSLNKMMRFGSYAATPARPSEFYGRFLWHGSLLEHAKPALGIGPEQAAVFASPVWQQMGMHHMDMLGGGDIQIQAHEAETFCLGLSRFLQTDGWHFHPLRSDLWLVALPAQPDWQAAPVLDVLGRIDGSVRAEGTSSRVWLQKQTEIQMWLHAHPLNAKRAAARVPTVNGVWLWRDIAGSRAGNPLLGSSSPWAQFYLGSRTGAPDDFDAWMETTRRHNRPVSDGLLFLDDLAVTRHTDDAWAYKEILESWEQRWFAPLWQALQQGRLNSLTIATDGPQGGSLTLNPKAARAFWKKKKTFAGNLGG</sequence>
<protein>
    <submittedName>
        <fullName evidence="1">Uncharacterized protein</fullName>
    </submittedName>
</protein>
<organism evidence="1 2">
    <name type="scientific">Neisseria musculi</name>
    <dbReference type="NCBI Taxonomy" id="1815583"/>
    <lineage>
        <taxon>Bacteria</taxon>
        <taxon>Pseudomonadati</taxon>
        <taxon>Pseudomonadota</taxon>
        <taxon>Betaproteobacteria</taxon>
        <taxon>Neisseriales</taxon>
        <taxon>Neisseriaceae</taxon>
        <taxon>Neisseria</taxon>
    </lineage>
</organism>
<reference evidence="1" key="1">
    <citation type="submission" date="2024-06" db="EMBL/GenBank/DDBJ databases">
        <title>Complete Genome Sequence of mouse commensal type strain Neisseria musculi.</title>
        <authorList>
            <person name="Thapa E."/>
            <person name="Aluvathingal J."/>
            <person name="Nadendla S."/>
            <person name="Mehta A."/>
            <person name="Tettelin H."/>
            <person name="Weyand N.J."/>
        </authorList>
    </citation>
    <scope>NUCLEOTIDE SEQUENCE</scope>
    <source>
        <strain evidence="1">NW831</strain>
    </source>
</reference>